<comment type="caution">
    <text evidence="2">The sequence shown here is derived from an EMBL/GenBank/DDBJ whole genome shotgun (WGS) entry which is preliminary data.</text>
</comment>
<reference evidence="2 3" key="1">
    <citation type="submission" date="2021-01" db="EMBL/GenBank/DDBJ databases">
        <title>Whole genome shotgun sequence of Planobispora longispora NBRC 13918.</title>
        <authorList>
            <person name="Komaki H."/>
            <person name="Tamura T."/>
        </authorList>
    </citation>
    <scope>NUCLEOTIDE SEQUENCE [LARGE SCALE GENOMIC DNA]</scope>
    <source>
        <strain evidence="2 3">NBRC 13918</strain>
    </source>
</reference>
<sequence length="110" mass="11102">MAARGWLLLAAAGALVLGGGLTVVEDIMWIWGVGLALLIAGSVQAVLAVRKAGGRVEVPAKYAGALAVAFAAAMFGVVRLVAAGQTWAWAALGGVVALVLVIAALRRGRR</sequence>
<gene>
    <name evidence="2" type="ORF">Plo01_22440</name>
</gene>
<keyword evidence="1" id="KW-0812">Transmembrane</keyword>
<dbReference type="AlphaFoldDB" id="A0A8J3W4T1"/>
<accession>A0A8J3W4T1</accession>
<protein>
    <submittedName>
        <fullName evidence="2">Uncharacterized protein</fullName>
    </submittedName>
</protein>
<keyword evidence="3" id="KW-1185">Reference proteome</keyword>
<evidence type="ECO:0000313" key="2">
    <source>
        <dbReference type="EMBL" id="GIH75815.1"/>
    </source>
</evidence>
<keyword evidence="1" id="KW-0472">Membrane</keyword>
<keyword evidence="1" id="KW-1133">Transmembrane helix</keyword>
<feature type="transmembrane region" description="Helical" evidence="1">
    <location>
        <begin position="62"/>
        <end position="81"/>
    </location>
</feature>
<dbReference type="Proteomes" id="UP000616724">
    <property type="component" value="Unassembled WGS sequence"/>
</dbReference>
<feature type="transmembrane region" description="Helical" evidence="1">
    <location>
        <begin position="87"/>
        <end position="105"/>
    </location>
</feature>
<organism evidence="2 3">
    <name type="scientific">Planobispora longispora</name>
    <dbReference type="NCBI Taxonomy" id="28887"/>
    <lineage>
        <taxon>Bacteria</taxon>
        <taxon>Bacillati</taxon>
        <taxon>Actinomycetota</taxon>
        <taxon>Actinomycetes</taxon>
        <taxon>Streptosporangiales</taxon>
        <taxon>Streptosporangiaceae</taxon>
        <taxon>Planobispora</taxon>
    </lineage>
</organism>
<proteinExistence type="predicted"/>
<feature type="transmembrane region" description="Helical" evidence="1">
    <location>
        <begin position="28"/>
        <end position="50"/>
    </location>
</feature>
<evidence type="ECO:0000256" key="1">
    <source>
        <dbReference type="SAM" id="Phobius"/>
    </source>
</evidence>
<dbReference type="EMBL" id="BOOH01000019">
    <property type="protein sequence ID" value="GIH75815.1"/>
    <property type="molecule type" value="Genomic_DNA"/>
</dbReference>
<evidence type="ECO:0000313" key="3">
    <source>
        <dbReference type="Proteomes" id="UP000616724"/>
    </source>
</evidence>
<name>A0A8J3W4T1_9ACTN</name>